<name>A0ABD0VKL8_DENTH</name>
<reference evidence="1 2" key="1">
    <citation type="journal article" date="2024" name="Plant Biotechnol. J.">
        <title>Dendrobium thyrsiflorum genome and its molecular insights into genes involved in important horticultural traits.</title>
        <authorList>
            <person name="Chen B."/>
            <person name="Wang J.Y."/>
            <person name="Zheng P.J."/>
            <person name="Li K.L."/>
            <person name="Liang Y.M."/>
            <person name="Chen X.F."/>
            <person name="Zhang C."/>
            <person name="Zhao X."/>
            <person name="He X."/>
            <person name="Zhang G.Q."/>
            <person name="Liu Z.J."/>
            <person name="Xu Q."/>
        </authorList>
    </citation>
    <scope>NUCLEOTIDE SEQUENCE [LARGE SCALE GENOMIC DNA]</scope>
    <source>
        <strain evidence="1">GZMU011</strain>
    </source>
</reference>
<organism evidence="1 2">
    <name type="scientific">Dendrobium thyrsiflorum</name>
    <name type="common">Pinecone-like raceme dendrobium</name>
    <name type="synonym">Orchid</name>
    <dbReference type="NCBI Taxonomy" id="117978"/>
    <lineage>
        <taxon>Eukaryota</taxon>
        <taxon>Viridiplantae</taxon>
        <taxon>Streptophyta</taxon>
        <taxon>Embryophyta</taxon>
        <taxon>Tracheophyta</taxon>
        <taxon>Spermatophyta</taxon>
        <taxon>Magnoliopsida</taxon>
        <taxon>Liliopsida</taxon>
        <taxon>Asparagales</taxon>
        <taxon>Orchidaceae</taxon>
        <taxon>Epidendroideae</taxon>
        <taxon>Malaxideae</taxon>
        <taxon>Dendrobiinae</taxon>
        <taxon>Dendrobium</taxon>
    </lineage>
</organism>
<sequence>MRAFLNTLLKNYAFANVENHDVHHNKLRPIAEEMAHLCLYYKHVVILDSLPSNVRVIFGRNLLTHLDSCHSLGIARPDFKSAVGSSSLRSVMEPVPLTENGLLPPEYVLEDPESHYIYFCKKMEG</sequence>
<proteinExistence type="predicted"/>
<evidence type="ECO:0000313" key="1">
    <source>
        <dbReference type="EMBL" id="KAL0923062.1"/>
    </source>
</evidence>
<evidence type="ECO:0000313" key="2">
    <source>
        <dbReference type="Proteomes" id="UP001552299"/>
    </source>
</evidence>
<dbReference type="EMBL" id="JANQDX010000006">
    <property type="protein sequence ID" value="KAL0923062.1"/>
    <property type="molecule type" value="Genomic_DNA"/>
</dbReference>
<dbReference type="AlphaFoldDB" id="A0ABD0VKL8"/>
<dbReference type="Proteomes" id="UP001552299">
    <property type="component" value="Unassembled WGS sequence"/>
</dbReference>
<keyword evidence="2" id="KW-1185">Reference proteome</keyword>
<accession>A0ABD0VKL8</accession>
<comment type="caution">
    <text evidence="1">The sequence shown here is derived from an EMBL/GenBank/DDBJ whole genome shotgun (WGS) entry which is preliminary data.</text>
</comment>
<gene>
    <name evidence="1" type="ORF">M5K25_007107</name>
</gene>
<protein>
    <submittedName>
        <fullName evidence="1">Uncharacterized protein</fullName>
    </submittedName>
</protein>